<reference evidence="6 7" key="1">
    <citation type="journal article" date="2018" name="Front. Microbiol.">
        <title>Genomic and genetic insights into a cosmopolitan fungus, Paecilomyces variotii (Eurotiales).</title>
        <authorList>
            <person name="Urquhart A.S."/>
            <person name="Mondo S.J."/>
            <person name="Makela M.R."/>
            <person name="Hane J.K."/>
            <person name="Wiebenga A."/>
            <person name="He G."/>
            <person name="Mihaltcheva S."/>
            <person name="Pangilinan J."/>
            <person name="Lipzen A."/>
            <person name="Barry K."/>
            <person name="de Vries R.P."/>
            <person name="Grigoriev I.V."/>
            <person name="Idnurm A."/>
        </authorList>
    </citation>
    <scope>NUCLEOTIDE SEQUENCE [LARGE SCALE GENOMIC DNA]</scope>
    <source>
        <strain evidence="6 7">CBS 101075</strain>
    </source>
</reference>
<evidence type="ECO:0000256" key="1">
    <source>
        <dbReference type="ARBA" id="ARBA00010322"/>
    </source>
</evidence>
<dbReference type="GO" id="GO:0005739">
    <property type="term" value="C:mitochondrion"/>
    <property type="evidence" value="ECO:0007669"/>
    <property type="project" value="TreeGrafter"/>
</dbReference>
<keyword evidence="2" id="KW-0547">Nucleotide-binding</keyword>
<dbReference type="GO" id="GO:0016887">
    <property type="term" value="F:ATP hydrolysis activity"/>
    <property type="evidence" value="ECO:0007669"/>
    <property type="project" value="InterPro"/>
</dbReference>
<dbReference type="VEuPathDB" id="FungiDB:C8Q69DRAFT_129588"/>
<evidence type="ECO:0000256" key="4">
    <source>
        <dbReference type="SAM" id="MobiDB-lite"/>
    </source>
</evidence>
<feature type="compositionally biased region" description="Polar residues" evidence="4">
    <location>
        <begin position="551"/>
        <end position="563"/>
    </location>
</feature>
<dbReference type="GO" id="GO:0005524">
    <property type="term" value="F:ATP binding"/>
    <property type="evidence" value="ECO:0007669"/>
    <property type="project" value="UniProtKB-KW"/>
</dbReference>
<dbReference type="Proteomes" id="UP000283841">
    <property type="component" value="Unassembled WGS sequence"/>
</dbReference>
<dbReference type="RefSeq" id="XP_028486904.1">
    <property type="nucleotide sequence ID" value="XM_028625289.1"/>
</dbReference>
<dbReference type="PANTHER" id="PTHR12169:SF2">
    <property type="entry name" value="AFG1P"/>
    <property type="match status" value="1"/>
</dbReference>
<dbReference type="EMBL" id="RCNU01000002">
    <property type="protein sequence ID" value="RWQ97259.1"/>
    <property type="molecule type" value="Genomic_DNA"/>
</dbReference>
<comment type="similarity">
    <text evidence="1">Belongs to the AFG1 ATPase family.</text>
</comment>
<name>A0A443HZI6_BYSSP</name>
<feature type="region of interest" description="Disordered" evidence="4">
    <location>
        <begin position="525"/>
        <end position="575"/>
    </location>
</feature>
<dbReference type="CDD" id="cd00009">
    <property type="entry name" value="AAA"/>
    <property type="match status" value="1"/>
</dbReference>
<protein>
    <submittedName>
        <fullName evidence="6">AFG1-like ATPase-domain-containing protein</fullName>
    </submittedName>
</protein>
<dbReference type="GeneID" id="39594566"/>
<organism evidence="6 7">
    <name type="scientific">Byssochlamys spectabilis</name>
    <name type="common">Paecilomyces variotii</name>
    <dbReference type="NCBI Taxonomy" id="264951"/>
    <lineage>
        <taxon>Eukaryota</taxon>
        <taxon>Fungi</taxon>
        <taxon>Dikarya</taxon>
        <taxon>Ascomycota</taxon>
        <taxon>Pezizomycotina</taxon>
        <taxon>Eurotiomycetes</taxon>
        <taxon>Eurotiomycetidae</taxon>
        <taxon>Eurotiales</taxon>
        <taxon>Thermoascaceae</taxon>
        <taxon>Paecilomyces</taxon>
    </lineage>
</organism>
<keyword evidence="3" id="KW-0067">ATP-binding</keyword>
<keyword evidence="7" id="KW-1185">Reference proteome</keyword>
<dbReference type="InterPro" id="IPR027417">
    <property type="entry name" value="P-loop_NTPase"/>
</dbReference>
<dbReference type="InterPro" id="IPR005654">
    <property type="entry name" value="ATPase_AFG1-like"/>
</dbReference>
<evidence type="ECO:0000256" key="3">
    <source>
        <dbReference type="ARBA" id="ARBA00022840"/>
    </source>
</evidence>
<dbReference type="PANTHER" id="PTHR12169">
    <property type="entry name" value="ATPASE N2B"/>
    <property type="match status" value="1"/>
</dbReference>
<dbReference type="InterPro" id="IPR003593">
    <property type="entry name" value="AAA+_ATPase"/>
</dbReference>
<evidence type="ECO:0000313" key="7">
    <source>
        <dbReference type="Proteomes" id="UP000283841"/>
    </source>
</evidence>
<evidence type="ECO:0000256" key="2">
    <source>
        <dbReference type="ARBA" id="ARBA00022741"/>
    </source>
</evidence>
<comment type="caution">
    <text evidence="6">The sequence shown here is derived from an EMBL/GenBank/DDBJ whole genome shotgun (WGS) entry which is preliminary data.</text>
</comment>
<sequence>MTASGPVSTSLTITNPLVQYRTLVATKQLKPDPAQLRVAVHLQKLYFELKDYKPDLGYRDRLDSISRIIGKSQRPGAEVKSIRSWRSFWSGRQREGPSLDLTLTKSDLESVYNVRSPKGLLLHGEVGTGKTMLVDLLANSLPTERKRRWHFNNFMLEIIRELEKQRLQSPPPTPFRDPYEENSVFTLARHLASTTPIIFLDEFQLPDRASSRILYSLLLGFFQMGGVIIATSNRMPEDLARASGRGFRSFQRMKDGATQMGASIPDSGSTIDTNEAAKSNDTPLFLEILRLRCHTLEMEGCKDWRREDDNGPIHLQLSHDDPTVNTDSTIKRDTAVREYRSKTDLYWTDTPTYYFIPSGQQKSSAGEEHKLWEHVIGIVLSEAGGTSEQWQRSQMTVYGRELHIPKQQAGIMMWDFAELCGSNLGPADYISLAASYHTLILDNVPSLSSDHRNEARRFITLLDALYEARCRLLIRASAHIDDLFFPENNRDQANESKEDRDDDNIWQESLSEIYQDMNFPFRPNIASYDEKEGPSVEYKASPIRSTGGKASLSSSESTSPGHETQSETHVRTVENRDGLDFTRPRLYIGEDEKFAFRRAQSRIWEMTSSRWWSKSTSEWWMPLKDQHRHWESPISKSDRYLVDASQSGTDLRGESQDRPSAPSFSWVHAWGMIKWGKKAGRWGQGTEGIDHAGQRPNKD</sequence>
<accession>A0A443HZI6</accession>
<feature type="domain" description="AAA+ ATPase" evidence="5">
    <location>
        <begin position="116"/>
        <end position="257"/>
    </location>
</feature>
<evidence type="ECO:0000259" key="5">
    <source>
        <dbReference type="SMART" id="SM00382"/>
    </source>
</evidence>
<gene>
    <name evidence="6" type="ORF">C8Q69DRAFT_129588</name>
</gene>
<proteinExistence type="inferred from homology"/>
<dbReference type="AlphaFoldDB" id="A0A443HZI6"/>
<dbReference type="Gene3D" id="3.40.50.300">
    <property type="entry name" value="P-loop containing nucleotide triphosphate hydrolases"/>
    <property type="match status" value="1"/>
</dbReference>
<dbReference type="SUPFAM" id="SSF52540">
    <property type="entry name" value="P-loop containing nucleoside triphosphate hydrolases"/>
    <property type="match status" value="1"/>
</dbReference>
<feature type="compositionally biased region" description="Basic and acidic residues" evidence="4">
    <location>
        <begin position="564"/>
        <end position="575"/>
    </location>
</feature>
<evidence type="ECO:0000313" key="6">
    <source>
        <dbReference type="EMBL" id="RWQ97259.1"/>
    </source>
</evidence>
<dbReference type="SMART" id="SM00382">
    <property type="entry name" value="AAA"/>
    <property type="match status" value="1"/>
</dbReference>
<dbReference type="Pfam" id="PF03969">
    <property type="entry name" value="AFG1_ATPase"/>
    <property type="match status" value="2"/>
</dbReference>